<evidence type="ECO:0000256" key="1">
    <source>
        <dbReference type="SAM" id="MobiDB-lite"/>
    </source>
</evidence>
<organism evidence="2 3">
    <name type="scientific">Lupinus luteus</name>
    <name type="common">European yellow lupine</name>
    <dbReference type="NCBI Taxonomy" id="3873"/>
    <lineage>
        <taxon>Eukaryota</taxon>
        <taxon>Viridiplantae</taxon>
        <taxon>Streptophyta</taxon>
        <taxon>Embryophyta</taxon>
        <taxon>Tracheophyta</taxon>
        <taxon>Spermatophyta</taxon>
        <taxon>Magnoliopsida</taxon>
        <taxon>eudicotyledons</taxon>
        <taxon>Gunneridae</taxon>
        <taxon>Pentapetalae</taxon>
        <taxon>rosids</taxon>
        <taxon>fabids</taxon>
        <taxon>Fabales</taxon>
        <taxon>Fabaceae</taxon>
        <taxon>Papilionoideae</taxon>
        <taxon>50 kb inversion clade</taxon>
        <taxon>genistoids sensu lato</taxon>
        <taxon>core genistoids</taxon>
        <taxon>Genisteae</taxon>
        <taxon>Lupinus</taxon>
    </lineage>
</organism>
<dbReference type="AlphaFoldDB" id="A0AAV1VZ96"/>
<accession>A0AAV1VZ96</accession>
<keyword evidence="3" id="KW-1185">Reference proteome</keyword>
<protein>
    <submittedName>
        <fullName evidence="2">Uncharacterized protein</fullName>
    </submittedName>
</protein>
<reference evidence="2 3" key="1">
    <citation type="submission" date="2024-03" db="EMBL/GenBank/DDBJ databases">
        <authorList>
            <person name="Martinez-Hernandez J."/>
        </authorList>
    </citation>
    <scope>NUCLEOTIDE SEQUENCE [LARGE SCALE GENOMIC DNA]</scope>
</reference>
<dbReference type="EMBL" id="CAXHTB010000002">
    <property type="protein sequence ID" value="CAL0302264.1"/>
    <property type="molecule type" value="Genomic_DNA"/>
</dbReference>
<comment type="caution">
    <text evidence="2">The sequence shown here is derived from an EMBL/GenBank/DDBJ whole genome shotgun (WGS) entry which is preliminary data.</text>
</comment>
<dbReference type="Proteomes" id="UP001497480">
    <property type="component" value="Unassembled WGS sequence"/>
</dbReference>
<evidence type="ECO:0000313" key="3">
    <source>
        <dbReference type="Proteomes" id="UP001497480"/>
    </source>
</evidence>
<feature type="region of interest" description="Disordered" evidence="1">
    <location>
        <begin position="84"/>
        <end position="112"/>
    </location>
</feature>
<gene>
    <name evidence="2" type="ORF">LLUT_LOCUS3324</name>
</gene>
<evidence type="ECO:0000313" key="2">
    <source>
        <dbReference type="EMBL" id="CAL0302264.1"/>
    </source>
</evidence>
<proteinExistence type="predicted"/>
<sequence>MGLKSLKSSSSPSHILLLSSPFPHLIQPCTHTFFIFHGLLLHLPRPPSSFHSFTMMTTSSFTKVKEGSDGLAVLSLRHPNRVKGQLSTSSPLPYPFSAPSLVANHRGSQSAR</sequence>
<name>A0AAV1VZ96_LUPLU</name>